<reference evidence="2 3" key="1">
    <citation type="journal article" date="2018" name="Front. Microbiol.">
        <title>Genome-Wide Analysis of Corynespora cassiicola Leaf Fall Disease Putative Effectors.</title>
        <authorList>
            <person name="Lopez D."/>
            <person name="Ribeiro S."/>
            <person name="Label P."/>
            <person name="Fumanal B."/>
            <person name="Venisse J.S."/>
            <person name="Kohler A."/>
            <person name="de Oliveira R.R."/>
            <person name="Labutti K."/>
            <person name="Lipzen A."/>
            <person name="Lail K."/>
            <person name="Bauer D."/>
            <person name="Ohm R.A."/>
            <person name="Barry K.W."/>
            <person name="Spatafora J."/>
            <person name="Grigoriev I.V."/>
            <person name="Martin F.M."/>
            <person name="Pujade-Renaud V."/>
        </authorList>
    </citation>
    <scope>NUCLEOTIDE SEQUENCE [LARGE SCALE GENOMIC DNA]</scope>
    <source>
        <strain evidence="2 3">Philippines</strain>
    </source>
</reference>
<dbReference type="Gene3D" id="3.90.180.10">
    <property type="entry name" value="Medium-chain alcohol dehydrogenases, catalytic domain"/>
    <property type="match status" value="1"/>
</dbReference>
<dbReference type="InterPro" id="IPR020843">
    <property type="entry name" value="ER"/>
</dbReference>
<dbReference type="SUPFAM" id="SSF50129">
    <property type="entry name" value="GroES-like"/>
    <property type="match status" value="1"/>
</dbReference>
<dbReference type="CDD" id="cd08276">
    <property type="entry name" value="MDR7"/>
    <property type="match status" value="1"/>
</dbReference>
<sequence length="356" mass="38000">MPSTYQIHGQSSYSWQQPDGLKNLRLKDVPKPTEIPAGHALVRIRAAALNARDWMVIAHDPIYYGPNAPDLVPCADGAGEIEVAEEGSTWKPGDRVVISSTSWQDWSYRSDKKHIGYDAAKGKGSLSVQGTLREYAVIPDNELIKAPLHLTFEELASLPAAGATAIHALFHGPRSLKPGQTVLAQGTGGVSCFVIQIAAAIGATVIATSSSDDKLAIAKKLGATHLINYRTHPEWDKEVLALTNGEGVDMVVDVAGSTTIQQSLAATKFGGLVPVVGILSESKPSDIVPALIFGAKTVYGTLMLTVKMLEELCELFEAKKIRPQVGKVFEWEDAAGAFMAMQKGGTVGKVVIKVGY</sequence>
<dbReference type="SMART" id="SM00829">
    <property type="entry name" value="PKS_ER"/>
    <property type="match status" value="1"/>
</dbReference>
<accession>A0A2T2P4D3</accession>
<evidence type="ECO:0000313" key="3">
    <source>
        <dbReference type="Proteomes" id="UP000240883"/>
    </source>
</evidence>
<proteinExistence type="predicted"/>
<organism evidence="2 3">
    <name type="scientific">Corynespora cassiicola Philippines</name>
    <dbReference type="NCBI Taxonomy" id="1448308"/>
    <lineage>
        <taxon>Eukaryota</taxon>
        <taxon>Fungi</taxon>
        <taxon>Dikarya</taxon>
        <taxon>Ascomycota</taxon>
        <taxon>Pezizomycotina</taxon>
        <taxon>Dothideomycetes</taxon>
        <taxon>Pleosporomycetidae</taxon>
        <taxon>Pleosporales</taxon>
        <taxon>Corynesporascaceae</taxon>
        <taxon>Corynespora</taxon>
    </lineage>
</organism>
<dbReference type="OrthoDB" id="3509362at2759"/>
<protein>
    <submittedName>
        <fullName evidence="2">NAD(P)-binding protein</fullName>
    </submittedName>
</protein>
<dbReference type="Proteomes" id="UP000240883">
    <property type="component" value="Unassembled WGS sequence"/>
</dbReference>
<dbReference type="InterPro" id="IPR013154">
    <property type="entry name" value="ADH-like_N"/>
</dbReference>
<dbReference type="STRING" id="1448308.A0A2T2P4D3"/>
<dbReference type="EMBL" id="KZ678130">
    <property type="protein sequence ID" value="PSN72512.1"/>
    <property type="molecule type" value="Genomic_DNA"/>
</dbReference>
<dbReference type="AlphaFoldDB" id="A0A2T2P4D3"/>
<dbReference type="GO" id="GO:0016491">
    <property type="term" value="F:oxidoreductase activity"/>
    <property type="evidence" value="ECO:0007669"/>
    <property type="project" value="InterPro"/>
</dbReference>
<evidence type="ECO:0000313" key="2">
    <source>
        <dbReference type="EMBL" id="PSN72512.1"/>
    </source>
</evidence>
<evidence type="ECO:0000259" key="1">
    <source>
        <dbReference type="SMART" id="SM00829"/>
    </source>
</evidence>
<dbReference type="InterPro" id="IPR052711">
    <property type="entry name" value="Zinc_ADH-like"/>
</dbReference>
<keyword evidence="3" id="KW-1185">Reference proteome</keyword>
<dbReference type="InterPro" id="IPR036291">
    <property type="entry name" value="NAD(P)-bd_dom_sf"/>
</dbReference>
<dbReference type="PANTHER" id="PTHR45033:SF2">
    <property type="entry name" value="ZINC-TYPE ALCOHOL DEHYDROGENASE-LIKE PROTEIN C1773.06C"/>
    <property type="match status" value="1"/>
</dbReference>
<feature type="domain" description="Enoyl reductase (ER)" evidence="1">
    <location>
        <begin position="20"/>
        <end position="352"/>
    </location>
</feature>
<dbReference type="InterPro" id="IPR011032">
    <property type="entry name" value="GroES-like_sf"/>
</dbReference>
<dbReference type="Pfam" id="PF08240">
    <property type="entry name" value="ADH_N"/>
    <property type="match status" value="1"/>
</dbReference>
<dbReference type="Gene3D" id="3.40.50.720">
    <property type="entry name" value="NAD(P)-binding Rossmann-like Domain"/>
    <property type="match status" value="1"/>
</dbReference>
<dbReference type="Pfam" id="PF00107">
    <property type="entry name" value="ADH_zinc_N"/>
    <property type="match status" value="1"/>
</dbReference>
<dbReference type="InterPro" id="IPR013149">
    <property type="entry name" value="ADH-like_C"/>
</dbReference>
<name>A0A2T2P4D3_CORCC</name>
<dbReference type="SUPFAM" id="SSF51735">
    <property type="entry name" value="NAD(P)-binding Rossmann-fold domains"/>
    <property type="match status" value="1"/>
</dbReference>
<gene>
    <name evidence="2" type="ORF">BS50DRAFT_607778</name>
</gene>
<dbReference type="PANTHER" id="PTHR45033">
    <property type="match status" value="1"/>
</dbReference>